<feature type="region of interest" description="Disordered" evidence="1">
    <location>
        <begin position="1"/>
        <end position="39"/>
    </location>
</feature>
<feature type="transmembrane region" description="Helical" evidence="2">
    <location>
        <begin position="129"/>
        <end position="150"/>
    </location>
</feature>
<evidence type="ECO:0000313" key="4">
    <source>
        <dbReference type="Proteomes" id="UP000076038"/>
    </source>
</evidence>
<dbReference type="Proteomes" id="UP000076038">
    <property type="component" value="Chromosome"/>
</dbReference>
<keyword evidence="2" id="KW-0472">Membrane</keyword>
<feature type="compositionally biased region" description="Basic and acidic residues" evidence="1">
    <location>
        <begin position="30"/>
        <end position="39"/>
    </location>
</feature>
<feature type="transmembrane region" description="Helical" evidence="2">
    <location>
        <begin position="95"/>
        <end position="117"/>
    </location>
</feature>
<dbReference type="RefSeq" id="WP_032399224.1">
    <property type="nucleotide sequence ID" value="NZ_CP015220.1"/>
</dbReference>
<gene>
    <name evidence="3" type="ORF">A3Q41_02313</name>
</gene>
<evidence type="ECO:0000256" key="1">
    <source>
        <dbReference type="SAM" id="MobiDB-lite"/>
    </source>
</evidence>
<dbReference type="OrthoDB" id="4465711at2"/>
<dbReference type="EMBL" id="CP015220">
    <property type="protein sequence ID" value="AMY23615.1"/>
    <property type="molecule type" value="Genomic_DNA"/>
</dbReference>
<keyword evidence="2" id="KW-0812">Transmembrane</keyword>
<keyword evidence="4" id="KW-1185">Reference proteome</keyword>
<reference evidence="3 4" key="1">
    <citation type="journal article" date="2016" name="Genome Announc.">
        <title>Complete Genome and Plasmid Sequences for Rhodococcus fascians D188 and Draft Sequences for Rhodococcus Isolates PBTS 1 and PBTS 2.</title>
        <authorList>
            <person name="Stamler R.A."/>
            <person name="Vereecke D."/>
            <person name="Zhang Y."/>
            <person name="Schilkey F."/>
            <person name="Devitt N."/>
            <person name="Randall J.J."/>
        </authorList>
    </citation>
    <scope>NUCLEOTIDE SEQUENCE [LARGE SCALE GENOMIC DNA]</scope>
    <source>
        <strain evidence="3 4">PBTS2</strain>
    </source>
</reference>
<feature type="transmembrane region" description="Helical" evidence="2">
    <location>
        <begin position="162"/>
        <end position="180"/>
    </location>
</feature>
<sequence>MAEEPNDPTAHRPRPTRPQPPRPELSVEPLRPRQESTADSRLPKIATGLWAATAALILALAAVIALNWNVVLLGVETAVAQQDSTASAADVRNTASATLISSGAAAAVLVLLGFVSLNLLRGAATSSKVLMGAVGILTIGAAVTFSTFVSDASALLGGVLQWGPFVVAGAAAAATVVALLPRRPSRQ</sequence>
<proteinExistence type="predicted"/>
<reference evidence="4" key="2">
    <citation type="submission" date="2016-04" db="EMBL/GenBank/DDBJ databases">
        <title>Complete Genome and Plasmid Sequences for Rhodococcus fascians D188 and Draft Sequences for Rhodococcus spp. Isolates PBTS 1 and PBTS 2.</title>
        <authorList>
            <person name="Stamer R."/>
            <person name="Vereecke D."/>
            <person name="Zhang Y."/>
            <person name="Schilkey F."/>
            <person name="Devitt N."/>
            <person name="Randall J."/>
        </authorList>
    </citation>
    <scope>NUCLEOTIDE SEQUENCE [LARGE SCALE GENOMIC DNA]</scope>
    <source>
        <strain evidence="4">PBTS2</strain>
    </source>
</reference>
<keyword evidence="2" id="KW-1133">Transmembrane helix</keyword>
<dbReference type="KEGG" id="rhs:A3Q41_02313"/>
<dbReference type="PATRIC" id="fig|1653479.3.peg.2343"/>
<feature type="transmembrane region" description="Helical" evidence="2">
    <location>
        <begin position="49"/>
        <end position="75"/>
    </location>
</feature>
<name>A0A143QKD8_RHOFA</name>
<protein>
    <submittedName>
        <fullName evidence="3">Uncharacterized protein</fullName>
    </submittedName>
</protein>
<organism evidence="3 4">
    <name type="scientific">Rhodococcoides fascians</name>
    <name type="common">Rhodococcus fascians</name>
    <dbReference type="NCBI Taxonomy" id="1828"/>
    <lineage>
        <taxon>Bacteria</taxon>
        <taxon>Bacillati</taxon>
        <taxon>Actinomycetota</taxon>
        <taxon>Actinomycetes</taxon>
        <taxon>Mycobacteriales</taxon>
        <taxon>Nocardiaceae</taxon>
        <taxon>Rhodococcoides</taxon>
    </lineage>
</organism>
<accession>A0A143QKD8</accession>
<dbReference type="AlphaFoldDB" id="A0A143QKD8"/>
<evidence type="ECO:0000256" key="2">
    <source>
        <dbReference type="SAM" id="Phobius"/>
    </source>
</evidence>
<evidence type="ECO:0000313" key="3">
    <source>
        <dbReference type="EMBL" id="AMY23615.1"/>
    </source>
</evidence>